<feature type="compositionally biased region" description="Low complexity" evidence="1">
    <location>
        <begin position="194"/>
        <end position="235"/>
    </location>
</feature>
<comment type="caution">
    <text evidence="2">The sequence shown here is derived from an EMBL/GenBank/DDBJ whole genome shotgun (WGS) entry which is preliminary data.</text>
</comment>
<organism evidence="2 3">
    <name type="scientific">Lentinula raphanica</name>
    <dbReference type="NCBI Taxonomy" id="153919"/>
    <lineage>
        <taxon>Eukaryota</taxon>
        <taxon>Fungi</taxon>
        <taxon>Dikarya</taxon>
        <taxon>Basidiomycota</taxon>
        <taxon>Agaricomycotina</taxon>
        <taxon>Agaricomycetes</taxon>
        <taxon>Agaricomycetidae</taxon>
        <taxon>Agaricales</taxon>
        <taxon>Marasmiineae</taxon>
        <taxon>Omphalotaceae</taxon>
        <taxon>Lentinula</taxon>
    </lineage>
</organism>
<accession>A0AA38NX56</accession>
<feature type="compositionally biased region" description="Low complexity" evidence="1">
    <location>
        <begin position="244"/>
        <end position="262"/>
    </location>
</feature>
<evidence type="ECO:0000256" key="1">
    <source>
        <dbReference type="SAM" id="MobiDB-lite"/>
    </source>
</evidence>
<protein>
    <submittedName>
        <fullName evidence="2">Uncharacterized protein</fullName>
    </submittedName>
</protein>
<feature type="region of interest" description="Disordered" evidence="1">
    <location>
        <begin position="154"/>
        <end position="181"/>
    </location>
</feature>
<evidence type="ECO:0000313" key="2">
    <source>
        <dbReference type="EMBL" id="KAJ3832269.1"/>
    </source>
</evidence>
<dbReference type="EMBL" id="MU807016">
    <property type="protein sequence ID" value="KAJ3832269.1"/>
    <property type="molecule type" value="Genomic_DNA"/>
</dbReference>
<reference evidence="2" key="1">
    <citation type="submission" date="2022-08" db="EMBL/GenBank/DDBJ databases">
        <authorList>
            <consortium name="DOE Joint Genome Institute"/>
            <person name="Min B."/>
            <person name="Riley R."/>
            <person name="Sierra-Patev S."/>
            <person name="Naranjo-Ortiz M."/>
            <person name="Looney B."/>
            <person name="Konkel Z."/>
            <person name="Slot J.C."/>
            <person name="Sakamoto Y."/>
            <person name="Steenwyk J.L."/>
            <person name="Rokas A."/>
            <person name="Carro J."/>
            <person name="Camarero S."/>
            <person name="Ferreira P."/>
            <person name="Molpeceres G."/>
            <person name="Ruiz-Duenas F.J."/>
            <person name="Serrano A."/>
            <person name="Henrissat B."/>
            <person name="Drula E."/>
            <person name="Hughes K.W."/>
            <person name="Mata J.L."/>
            <person name="Ishikawa N.K."/>
            <person name="Vargas-Isla R."/>
            <person name="Ushijima S."/>
            <person name="Smith C.A."/>
            <person name="Ahrendt S."/>
            <person name="Andreopoulos W."/>
            <person name="He G."/>
            <person name="Labutti K."/>
            <person name="Lipzen A."/>
            <person name="Ng V."/>
            <person name="Sandor L."/>
            <person name="Barry K."/>
            <person name="Martinez A.T."/>
            <person name="Xiao Y."/>
            <person name="Gibbons J.G."/>
            <person name="Terashima K."/>
            <person name="Hibbett D.S."/>
            <person name="Grigoriev I.V."/>
        </authorList>
    </citation>
    <scope>NUCLEOTIDE SEQUENCE</scope>
    <source>
        <strain evidence="2">TFB9207</strain>
    </source>
</reference>
<dbReference type="Proteomes" id="UP001163846">
    <property type="component" value="Unassembled WGS sequence"/>
</dbReference>
<name>A0AA38NX56_9AGAR</name>
<feature type="compositionally biased region" description="Pro residues" evidence="1">
    <location>
        <begin position="155"/>
        <end position="173"/>
    </location>
</feature>
<feature type="region of interest" description="Disordered" evidence="1">
    <location>
        <begin position="194"/>
        <end position="263"/>
    </location>
</feature>
<sequence length="408" mass="43085">MLPVEELSQPCNGVVVAQIVYNMLQPYVLQHGNSPPSQFISGFLASNELRLTELALRQDENLVQGTRIWWHARYATHAGIYSSMRELVNTVDNSNPNFRHAFGFASFSQALYSALTFDSNPPGLLYDYNPANRDTADDIRRTLYPHGIMSVTLPLPMPTQPAPPYSPRAPTPPTADDSAAVATADAPAVVMPAVSSTSAGGSGTTAAEGSTVRATTTAGGSGSTAAEGSTARATSPATPIAQATTPVTPTRGSTTSPRPQTPEFAYASLSQVYEMRGSRSPAPASGGGGVVIYSPSVNISYGDSPSKPPSKSKSKSKSKGSSNNKGKGKAHSSDGSDGDESTFTGIGGLLWVRHYFLCQGWDPESIDGVVHMLMTAVDADDFVQTIDDLLDEGVARFVYELYMGSFNV</sequence>
<feature type="region of interest" description="Disordered" evidence="1">
    <location>
        <begin position="299"/>
        <end position="339"/>
    </location>
</feature>
<dbReference type="AlphaFoldDB" id="A0AA38NX56"/>
<evidence type="ECO:0000313" key="3">
    <source>
        <dbReference type="Proteomes" id="UP001163846"/>
    </source>
</evidence>
<keyword evidence="3" id="KW-1185">Reference proteome</keyword>
<proteinExistence type="predicted"/>
<gene>
    <name evidence="2" type="ORF">F5878DRAFT_666727</name>
</gene>